<dbReference type="Gene3D" id="3.40.50.12780">
    <property type="entry name" value="N-terminal domain of ligase-like"/>
    <property type="match status" value="1"/>
</dbReference>
<dbReference type="GO" id="GO:0016405">
    <property type="term" value="F:CoA-ligase activity"/>
    <property type="evidence" value="ECO:0007669"/>
    <property type="project" value="TreeGrafter"/>
</dbReference>
<dbReference type="InterPro" id="IPR042099">
    <property type="entry name" value="ANL_N_sf"/>
</dbReference>
<dbReference type="InterPro" id="IPR020845">
    <property type="entry name" value="AMP-binding_CS"/>
</dbReference>
<name>A0AAW0CMP1_9AGAR</name>
<dbReference type="AlphaFoldDB" id="A0AAW0CMP1"/>
<dbReference type="Proteomes" id="UP001362999">
    <property type="component" value="Unassembled WGS sequence"/>
</dbReference>
<dbReference type="Pfam" id="PF00501">
    <property type="entry name" value="AMP-binding"/>
    <property type="match status" value="1"/>
</dbReference>
<dbReference type="EMBL" id="JAWWNJ010000016">
    <property type="protein sequence ID" value="KAK7039324.1"/>
    <property type="molecule type" value="Genomic_DNA"/>
</dbReference>
<proteinExistence type="predicted"/>
<dbReference type="Pfam" id="PF13193">
    <property type="entry name" value="AMP-binding_C"/>
    <property type="match status" value="1"/>
</dbReference>
<evidence type="ECO:0000313" key="4">
    <source>
        <dbReference type="Proteomes" id="UP001362999"/>
    </source>
</evidence>
<protein>
    <submittedName>
        <fullName evidence="3">Phenylacetyl-CoA ligase</fullName>
    </submittedName>
</protein>
<dbReference type="InterPro" id="IPR045851">
    <property type="entry name" value="AMP-bd_C_sf"/>
</dbReference>
<dbReference type="CDD" id="cd05911">
    <property type="entry name" value="Firefly_Luc_like"/>
    <property type="match status" value="1"/>
</dbReference>
<evidence type="ECO:0000313" key="3">
    <source>
        <dbReference type="EMBL" id="KAK7039324.1"/>
    </source>
</evidence>
<dbReference type="PANTHER" id="PTHR24096:SF422">
    <property type="entry name" value="BCDNA.GH02901"/>
    <property type="match status" value="1"/>
</dbReference>
<feature type="domain" description="AMP-binding enzyme C-terminal" evidence="2">
    <location>
        <begin position="458"/>
        <end position="545"/>
    </location>
</feature>
<comment type="caution">
    <text evidence="3">The sequence shown here is derived from an EMBL/GenBank/DDBJ whole genome shotgun (WGS) entry which is preliminary data.</text>
</comment>
<keyword evidence="3" id="KW-0436">Ligase</keyword>
<dbReference type="InterPro" id="IPR025110">
    <property type="entry name" value="AMP-bd_C"/>
</dbReference>
<evidence type="ECO:0000259" key="1">
    <source>
        <dbReference type="Pfam" id="PF00501"/>
    </source>
</evidence>
<reference evidence="3 4" key="1">
    <citation type="journal article" date="2024" name="J Genomics">
        <title>Draft genome sequencing and assembly of Favolaschia claudopus CIRM-BRFM 2984 isolated from oak limbs.</title>
        <authorList>
            <person name="Navarro D."/>
            <person name="Drula E."/>
            <person name="Chaduli D."/>
            <person name="Cazenave R."/>
            <person name="Ahrendt S."/>
            <person name="Wang J."/>
            <person name="Lipzen A."/>
            <person name="Daum C."/>
            <person name="Barry K."/>
            <person name="Grigoriev I.V."/>
            <person name="Favel A."/>
            <person name="Rosso M.N."/>
            <person name="Martin F."/>
        </authorList>
    </citation>
    <scope>NUCLEOTIDE SEQUENCE [LARGE SCALE GENOMIC DNA]</scope>
    <source>
        <strain evidence="3 4">CIRM-BRFM 2984</strain>
    </source>
</reference>
<organism evidence="3 4">
    <name type="scientific">Favolaschia claudopus</name>
    <dbReference type="NCBI Taxonomy" id="2862362"/>
    <lineage>
        <taxon>Eukaryota</taxon>
        <taxon>Fungi</taxon>
        <taxon>Dikarya</taxon>
        <taxon>Basidiomycota</taxon>
        <taxon>Agaricomycotina</taxon>
        <taxon>Agaricomycetes</taxon>
        <taxon>Agaricomycetidae</taxon>
        <taxon>Agaricales</taxon>
        <taxon>Marasmiineae</taxon>
        <taxon>Mycenaceae</taxon>
        <taxon>Favolaschia</taxon>
    </lineage>
</organism>
<feature type="domain" description="AMP-dependent synthetase/ligase" evidence="1">
    <location>
        <begin position="28"/>
        <end position="408"/>
    </location>
</feature>
<keyword evidence="4" id="KW-1185">Reference proteome</keyword>
<sequence>MTIYQAVGTLALPPDSLTVPEFILDDPKSPERVCFIEEITGRKVYFSELRLRTAYLSAALNELGRIHPGDIVALISPNHIDYPICVWALHRLGAVVALMNPGMTGDEMGHLLKLAHPKFLIAHPDSVGLVKEGAKHAGLNGYDVVTLSTNTTSNLGYTTTEALIARGKRLPPFTQRKLSPGEGKTSVAFLCFSSGTTGLPKAVSISHYNVISNVLQLTAAHGVYDPQVEWNAKRYRPGDVCSGFLPLFHAYGLNIQMHFILHAQMSIVLSPKFNFEKMLDNISRYKITNLMIVPPQAVLLCKHPAVPQYDLSSVRVCMVGAAPVSAELTENLLRVLPDIQLGQGWGMTECTSCGTAFPLTQKVGKLGSAGMLIPGTSAKVVKSDGSLARDGEQGELYLQGPQVVLGYYNNPTATKDTFVDGWLRTGDEAYFDAEGNMFLVDRVKELIKVKAHQVAPAELEGHLLTHNAVADTAVIGVPDDFAGELPFAFIVLKPETAAEVEQNRKKPAELKKSIFQHVAKAKTPYKWLEGGIEFVDVIPKSASGKILRRFLRDRIRDERAARSKL</sequence>
<dbReference type="SUPFAM" id="SSF56801">
    <property type="entry name" value="Acetyl-CoA synthetase-like"/>
    <property type="match status" value="1"/>
</dbReference>
<dbReference type="PANTHER" id="PTHR24096">
    <property type="entry name" value="LONG-CHAIN-FATTY-ACID--COA LIGASE"/>
    <property type="match status" value="1"/>
</dbReference>
<dbReference type="Gene3D" id="3.30.300.30">
    <property type="match status" value="1"/>
</dbReference>
<evidence type="ECO:0000259" key="2">
    <source>
        <dbReference type="Pfam" id="PF13193"/>
    </source>
</evidence>
<accession>A0AAW0CMP1</accession>
<gene>
    <name evidence="3" type="ORF">R3P38DRAFT_2898876</name>
</gene>
<dbReference type="PROSITE" id="PS00455">
    <property type="entry name" value="AMP_BINDING"/>
    <property type="match status" value="1"/>
</dbReference>
<dbReference type="InterPro" id="IPR000873">
    <property type="entry name" value="AMP-dep_synth/lig_dom"/>
</dbReference>